<keyword evidence="10" id="KW-0472">Membrane</keyword>
<dbReference type="PANTHER" id="PTHR23085:SF16">
    <property type="entry name" value="GH28348P"/>
    <property type="match status" value="1"/>
</dbReference>
<dbReference type="GO" id="GO:0030314">
    <property type="term" value="C:junctional membrane complex"/>
    <property type="evidence" value="ECO:0007669"/>
    <property type="project" value="InterPro"/>
</dbReference>
<evidence type="ECO:0000313" key="11">
    <source>
        <dbReference type="EMBL" id="VDO48971.1"/>
    </source>
</evidence>
<dbReference type="Pfam" id="PF02493">
    <property type="entry name" value="MORN"/>
    <property type="match status" value="4"/>
</dbReference>
<dbReference type="EMBL" id="UZAI01000132">
    <property type="protein sequence ID" value="VDO48971.1"/>
    <property type="molecule type" value="Genomic_DNA"/>
</dbReference>
<protein>
    <submittedName>
        <fullName evidence="11">Uncharacterized protein</fullName>
    </submittedName>
</protein>
<keyword evidence="5" id="KW-1003">Cell membrane</keyword>
<dbReference type="Proteomes" id="UP000277204">
    <property type="component" value="Unassembled WGS sequence"/>
</dbReference>
<dbReference type="InterPro" id="IPR003409">
    <property type="entry name" value="MORN"/>
</dbReference>
<keyword evidence="8" id="KW-0256">Endoplasmic reticulum</keyword>
<evidence type="ECO:0000256" key="8">
    <source>
        <dbReference type="ARBA" id="ARBA00022824"/>
    </source>
</evidence>
<sequence>MTTSEMEGGRFDFDDGGSYVGEWCEGRAHGLGIATGPENQGEYSGEWNMGFESRGVYIWPSGNIYSGTWLKGKRHGEGVQIKGRWVYRGSFTTGFCGRYGIKESLTSCAKYEGSWHLNQFDGFGVETNSDGNLSVDSVPIKVEEKNKASSNSINFLTTCKFSKLKIIPRELCSKVLPNIYGKDKKKKLPNLQITPSFLI</sequence>
<dbReference type="AlphaFoldDB" id="A0A183LA57"/>
<evidence type="ECO:0000256" key="4">
    <source>
        <dbReference type="ARBA" id="ARBA00008599"/>
    </source>
</evidence>
<gene>
    <name evidence="11" type="ORF">SMRZ_LOCUS682</name>
</gene>
<reference evidence="11 12" key="1">
    <citation type="submission" date="2018-11" db="EMBL/GenBank/DDBJ databases">
        <authorList>
            <consortium name="Pathogen Informatics"/>
        </authorList>
    </citation>
    <scope>NUCLEOTIDE SEQUENCE [LARGE SCALE GENOMIC DNA]</scope>
    <source>
        <strain evidence="11 12">Zambia</strain>
    </source>
</reference>
<evidence type="ECO:0000256" key="5">
    <source>
        <dbReference type="ARBA" id="ARBA00022475"/>
    </source>
</evidence>
<accession>A0A183LA57</accession>
<name>A0A183LA57_9TREM</name>
<keyword evidence="12" id="KW-1185">Reference proteome</keyword>
<organism evidence="11 12">
    <name type="scientific">Schistosoma margrebowiei</name>
    <dbReference type="NCBI Taxonomy" id="48269"/>
    <lineage>
        <taxon>Eukaryota</taxon>
        <taxon>Metazoa</taxon>
        <taxon>Spiralia</taxon>
        <taxon>Lophotrochozoa</taxon>
        <taxon>Platyhelminthes</taxon>
        <taxon>Trematoda</taxon>
        <taxon>Digenea</taxon>
        <taxon>Strigeidida</taxon>
        <taxon>Schistosomatoidea</taxon>
        <taxon>Schistosomatidae</taxon>
        <taxon>Schistosoma</taxon>
    </lineage>
</organism>
<evidence type="ECO:0000256" key="6">
    <source>
        <dbReference type="ARBA" id="ARBA00022692"/>
    </source>
</evidence>
<dbReference type="GO" id="GO:0005886">
    <property type="term" value="C:plasma membrane"/>
    <property type="evidence" value="ECO:0007669"/>
    <property type="project" value="UniProtKB-SubCell"/>
</dbReference>
<proteinExistence type="inferred from homology"/>
<dbReference type="SUPFAM" id="SSF82185">
    <property type="entry name" value="Histone H3 K4-specific methyltransferase SET7/9 N-terminal domain"/>
    <property type="match status" value="1"/>
</dbReference>
<dbReference type="PANTHER" id="PTHR23085">
    <property type="entry name" value="GH28348P"/>
    <property type="match status" value="1"/>
</dbReference>
<evidence type="ECO:0000256" key="1">
    <source>
        <dbReference type="ARBA" id="ARBA00004163"/>
    </source>
</evidence>
<evidence type="ECO:0000256" key="7">
    <source>
        <dbReference type="ARBA" id="ARBA00022737"/>
    </source>
</evidence>
<dbReference type="GO" id="GO:0005789">
    <property type="term" value="C:endoplasmic reticulum membrane"/>
    <property type="evidence" value="ECO:0007669"/>
    <property type="project" value="UniProtKB-SubCell"/>
</dbReference>
<evidence type="ECO:0000256" key="10">
    <source>
        <dbReference type="ARBA" id="ARBA00023136"/>
    </source>
</evidence>
<dbReference type="SMART" id="SM00698">
    <property type="entry name" value="MORN"/>
    <property type="match status" value="4"/>
</dbReference>
<comment type="subcellular location">
    <subcellularLocation>
        <location evidence="3">Cell membrane</location>
    </subcellularLocation>
    <subcellularLocation>
        <location evidence="2">Endomembrane system</location>
        <topology evidence="2">Peripheral membrane protein</topology>
    </subcellularLocation>
    <subcellularLocation>
        <location evidence="1">Endoplasmic reticulum membrane</location>
        <topology evidence="1">Single-pass type IV membrane protein</topology>
    </subcellularLocation>
</comment>
<evidence type="ECO:0000256" key="9">
    <source>
        <dbReference type="ARBA" id="ARBA00022989"/>
    </source>
</evidence>
<dbReference type="Gene3D" id="2.20.110.10">
    <property type="entry name" value="Histone H3 K4-specific methyltransferase SET7/9 N-terminal domain"/>
    <property type="match status" value="2"/>
</dbReference>
<dbReference type="STRING" id="48269.A0A183LA57"/>
<evidence type="ECO:0000313" key="12">
    <source>
        <dbReference type="Proteomes" id="UP000277204"/>
    </source>
</evidence>
<keyword evidence="9" id="KW-1133">Transmembrane helix</keyword>
<evidence type="ECO:0000256" key="2">
    <source>
        <dbReference type="ARBA" id="ARBA00004184"/>
    </source>
</evidence>
<dbReference type="InterPro" id="IPR017191">
    <property type="entry name" value="Junctophilin"/>
</dbReference>
<keyword evidence="7" id="KW-0677">Repeat</keyword>
<evidence type="ECO:0000256" key="3">
    <source>
        <dbReference type="ARBA" id="ARBA00004236"/>
    </source>
</evidence>
<comment type="similarity">
    <text evidence="4">Belongs to the junctophilin family.</text>
</comment>
<keyword evidence="6" id="KW-0812">Transmembrane</keyword>